<sequence length="289" mass="30562">MTLKKLTLALALSGLPLLANATQVLTTLPVTHSLAAALLDGTSVQLKSAVPANLPASRQPSYFEGRGGASLQKAAQQADAVIGVRSIWRDDPLYPMARRSNIRIVEIDAARPVDGALPGIAVNGEQAFSAYPWLNPTNLGRMADVVANDLERLSPADKAKIQGNLAGLKRQMLELTANSQAQLAKVDNLSVVSLSERLGYLASGLNLDVVEQPLHADEQWDEAALKALSDNLRQQDVALVLHHRQPDAKVVAAIEAGGAKLLVVDSDPQDTVTGLKASVEQVVKALGSS</sequence>
<proteinExistence type="predicted"/>
<dbReference type="KEGG" id="pory:EJA05_11320"/>
<dbReference type="AlphaFoldDB" id="A0A3Q8U0L2"/>
<dbReference type="EMBL" id="CP034338">
    <property type="protein sequence ID" value="AZL68280.1"/>
    <property type="molecule type" value="Genomic_DNA"/>
</dbReference>
<evidence type="ECO:0000256" key="1">
    <source>
        <dbReference type="SAM" id="SignalP"/>
    </source>
</evidence>
<protein>
    <submittedName>
        <fullName evidence="2">Metal ABC transporter substrate-binding protein</fullName>
    </submittedName>
</protein>
<evidence type="ECO:0000313" key="3">
    <source>
        <dbReference type="Proteomes" id="UP000268230"/>
    </source>
</evidence>
<dbReference type="Pfam" id="PF01297">
    <property type="entry name" value="ZnuA"/>
    <property type="match status" value="1"/>
</dbReference>
<evidence type="ECO:0000313" key="2">
    <source>
        <dbReference type="EMBL" id="AZL68280.1"/>
    </source>
</evidence>
<accession>A0A3Q8U0L2</accession>
<gene>
    <name evidence="2" type="ORF">EJA05_11320</name>
</gene>
<dbReference type="Proteomes" id="UP000268230">
    <property type="component" value="Chromosome"/>
</dbReference>
<dbReference type="PANTHER" id="PTHR42953:SF4">
    <property type="entry name" value="METAL ABC TRANSPORTER SUBSTRATE-BINDING PROTEIN"/>
    <property type="match status" value="1"/>
</dbReference>
<dbReference type="Gene3D" id="3.40.50.1980">
    <property type="entry name" value="Nitrogenase molybdenum iron protein domain"/>
    <property type="match status" value="1"/>
</dbReference>
<dbReference type="OrthoDB" id="6104586at2"/>
<dbReference type="GO" id="GO:0046872">
    <property type="term" value="F:metal ion binding"/>
    <property type="evidence" value="ECO:0007669"/>
    <property type="project" value="InterPro"/>
</dbReference>
<dbReference type="InterPro" id="IPR006127">
    <property type="entry name" value="ZnuA-like"/>
</dbReference>
<dbReference type="GO" id="GO:0030001">
    <property type="term" value="P:metal ion transport"/>
    <property type="evidence" value="ECO:0007669"/>
    <property type="project" value="InterPro"/>
</dbReference>
<reference evidence="2 3" key="1">
    <citation type="submission" date="2018-12" db="EMBL/GenBank/DDBJ databases">
        <authorList>
            <person name="Li S."/>
            <person name="Yang R."/>
            <person name="Chen G."/>
            <person name="Zou L."/>
            <person name="Zhang C."/>
            <person name="Chen Y."/>
            <person name="Liu Z."/>
            <person name="Li Y."/>
            <person name="Yan Y."/>
            <person name="Huang M."/>
            <person name="Chen T."/>
        </authorList>
    </citation>
    <scope>NUCLEOTIDE SEQUENCE [LARGE SCALE GENOMIC DNA]</scope>
    <source>
        <strain evidence="2 3">1257</strain>
    </source>
</reference>
<feature type="signal peptide" evidence="1">
    <location>
        <begin position="1"/>
        <end position="21"/>
    </location>
</feature>
<organism evidence="2 3">
    <name type="scientific">Pseudomonas entomophila</name>
    <dbReference type="NCBI Taxonomy" id="312306"/>
    <lineage>
        <taxon>Bacteria</taxon>
        <taxon>Pseudomonadati</taxon>
        <taxon>Pseudomonadota</taxon>
        <taxon>Gammaproteobacteria</taxon>
        <taxon>Pseudomonadales</taxon>
        <taxon>Pseudomonadaceae</taxon>
        <taxon>Pseudomonas</taxon>
    </lineage>
</organism>
<dbReference type="PANTHER" id="PTHR42953">
    <property type="entry name" value="HIGH-AFFINITY ZINC UPTAKE SYSTEM PROTEIN ZNUA-RELATED"/>
    <property type="match status" value="1"/>
</dbReference>
<dbReference type="SUPFAM" id="SSF53807">
    <property type="entry name" value="Helical backbone' metal receptor"/>
    <property type="match status" value="1"/>
</dbReference>
<name>A0A3Q8U0L2_9PSED</name>
<feature type="chain" id="PRO_5018590148" evidence="1">
    <location>
        <begin position="22"/>
        <end position="289"/>
    </location>
</feature>
<keyword evidence="1" id="KW-0732">Signal</keyword>
<dbReference type="InterPro" id="IPR050492">
    <property type="entry name" value="Bact_metal-bind_prot9"/>
</dbReference>